<name>A0AAP0QJ15_9ROSI</name>
<dbReference type="EMBL" id="JBCGBO010000006">
    <property type="protein sequence ID" value="KAK9194158.1"/>
    <property type="molecule type" value="Genomic_DNA"/>
</dbReference>
<keyword evidence="1" id="KW-0812">Transmembrane</keyword>
<evidence type="ECO:0000256" key="1">
    <source>
        <dbReference type="SAM" id="Phobius"/>
    </source>
</evidence>
<dbReference type="AlphaFoldDB" id="A0AAP0QJ15"/>
<accession>A0AAP0QJ15</accession>
<keyword evidence="1" id="KW-0472">Membrane</keyword>
<dbReference type="PANTHER" id="PTHR31170:SF9">
    <property type="entry name" value="PROTEIN, PUTATIVE (DUF247)-RELATED"/>
    <property type="match status" value="1"/>
</dbReference>
<dbReference type="PANTHER" id="PTHR31170">
    <property type="entry name" value="BNAC04G53230D PROTEIN"/>
    <property type="match status" value="1"/>
</dbReference>
<comment type="caution">
    <text evidence="2">The sequence shown here is derived from an EMBL/GenBank/DDBJ whole genome shotgun (WGS) entry which is preliminary data.</text>
</comment>
<gene>
    <name evidence="2" type="ORF">WN944_004861</name>
</gene>
<organism evidence="2 3">
    <name type="scientific">Citrus x changshan-huyou</name>
    <dbReference type="NCBI Taxonomy" id="2935761"/>
    <lineage>
        <taxon>Eukaryota</taxon>
        <taxon>Viridiplantae</taxon>
        <taxon>Streptophyta</taxon>
        <taxon>Embryophyta</taxon>
        <taxon>Tracheophyta</taxon>
        <taxon>Spermatophyta</taxon>
        <taxon>Magnoliopsida</taxon>
        <taxon>eudicotyledons</taxon>
        <taxon>Gunneridae</taxon>
        <taxon>Pentapetalae</taxon>
        <taxon>rosids</taxon>
        <taxon>malvids</taxon>
        <taxon>Sapindales</taxon>
        <taxon>Rutaceae</taxon>
        <taxon>Aurantioideae</taxon>
        <taxon>Citrus</taxon>
    </lineage>
</organism>
<dbReference type="InterPro" id="IPR004158">
    <property type="entry name" value="DUF247_pln"/>
</dbReference>
<sequence length="438" mass="51644">MEGERNGLITFASLKEHKERLVDEERENLEPQPECCIYRVPKSIRKADEEAYTPQVISIGPLHHGKEELAYMEKQKIRYRREFSERITPETWQEFVTFIENHEQRIRNCYEEASKLEKLEFITMILYDAVFIIELFLKHEERIRDRSKPAPYNAPLQVDIRLDLVLLENQLPYFVLEELYMIVFPSNIHHLSFLHLSCVFFTSSSISNDTPIFPRNVDVQLKHFTDLKRYLMTMRFSTPQNLRRSTLKIPCAVKLQESGVRFKLVERESFLNITFEKKRLLSFMPWFKVRELQIPVLKIYDSTEPLLRNLMALEQCHYPSETYICNYINVMDSLINAEEDVDLLVEAGIIRNHVGDNAKVANMFKKFGKKIVLDYFCYCDVLEDLKAHYDNPWNHAVSTLKLKRVYFNSLWRGTGTVAAILLLVLTLVQTICSIRQVV</sequence>
<keyword evidence="3" id="KW-1185">Reference proteome</keyword>
<feature type="transmembrane region" description="Helical" evidence="1">
    <location>
        <begin position="410"/>
        <end position="428"/>
    </location>
</feature>
<proteinExistence type="predicted"/>
<dbReference type="Proteomes" id="UP001428341">
    <property type="component" value="Unassembled WGS sequence"/>
</dbReference>
<evidence type="ECO:0000313" key="3">
    <source>
        <dbReference type="Proteomes" id="UP001428341"/>
    </source>
</evidence>
<reference evidence="2 3" key="1">
    <citation type="submission" date="2024-05" db="EMBL/GenBank/DDBJ databases">
        <title>Haplotype-resolved chromosome-level genome assembly of Huyou (Citrus changshanensis).</title>
        <authorList>
            <person name="Miao C."/>
            <person name="Chen W."/>
            <person name="Wu Y."/>
            <person name="Wang L."/>
            <person name="Zhao S."/>
            <person name="Grierson D."/>
            <person name="Xu C."/>
            <person name="Chen K."/>
        </authorList>
    </citation>
    <scope>NUCLEOTIDE SEQUENCE [LARGE SCALE GENOMIC DNA]</scope>
    <source>
        <strain evidence="2">01-14</strain>
        <tissue evidence="2">Leaf</tissue>
    </source>
</reference>
<evidence type="ECO:0000313" key="2">
    <source>
        <dbReference type="EMBL" id="KAK9194158.1"/>
    </source>
</evidence>
<dbReference type="Pfam" id="PF03140">
    <property type="entry name" value="DUF247"/>
    <property type="match status" value="1"/>
</dbReference>
<protein>
    <submittedName>
        <fullName evidence="2">Uncharacterized protein</fullName>
    </submittedName>
</protein>
<keyword evidence="1" id="KW-1133">Transmembrane helix</keyword>